<dbReference type="STRING" id="930990.A0A067LTV0"/>
<dbReference type="Pfam" id="PF14223">
    <property type="entry name" value="Retrotran_gag_2"/>
    <property type="match status" value="1"/>
</dbReference>
<dbReference type="EMBL" id="KL198133">
    <property type="protein sequence ID" value="KDQ06529.1"/>
    <property type="molecule type" value="Genomic_DNA"/>
</dbReference>
<proteinExistence type="predicted"/>
<organism evidence="1 2">
    <name type="scientific">Botryobasidium botryosum (strain FD-172 SS1)</name>
    <dbReference type="NCBI Taxonomy" id="930990"/>
    <lineage>
        <taxon>Eukaryota</taxon>
        <taxon>Fungi</taxon>
        <taxon>Dikarya</taxon>
        <taxon>Basidiomycota</taxon>
        <taxon>Agaricomycotina</taxon>
        <taxon>Agaricomycetes</taxon>
        <taxon>Cantharellales</taxon>
        <taxon>Botryobasidiaceae</taxon>
        <taxon>Botryobasidium</taxon>
    </lineage>
</organism>
<accession>A0A067LTV0</accession>
<sequence length="251" mass="27881">MLIAASSKNCKEHFDADNPVVAPKYPAVSPTVTGTLTSAQTKENRLALEDLTRFREREGIAQQLIISMIDRGLAMRVMKKTKAADMWTIICNEFNGRTSATKQDMQRRLHNLKCADNGNVRTHLEQIFTLTEELASMGEAVPDEQLVTIITKSLPPSYNAFLNTLTLMSEIVPNTTFKLDSAKLITFITQEYERRSLNAKTRGGNQSGLSNGSTDNESTYPKKLIFQALIPKKINDSGGEIKKDGAIKIEI</sequence>
<name>A0A067LTV0_BOTB1</name>
<dbReference type="PANTHER" id="PTHR47481:SF31">
    <property type="entry name" value="OS01G0873500 PROTEIN"/>
    <property type="match status" value="1"/>
</dbReference>
<gene>
    <name evidence="1" type="ORF">BOTBODRAFT_181523</name>
</gene>
<dbReference type="Proteomes" id="UP000027195">
    <property type="component" value="Unassembled WGS sequence"/>
</dbReference>
<dbReference type="AlphaFoldDB" id="A0A067LTV0"/>
<protein>
    <submittedName>
        <fullName evidence="1">Uncharacterized protein</fullName>
    </submittedName>
</protein>
<evidence type="ECO:0000313" key="2">
    <source>
        <dbReference type="Proteomes" id="UP000027195"/>
    </source>
</evidence>
<dbReference type="HOGENOM" id="CLU_1106954_0_0_1"/>
<dbReference type="PANTHER" id="PTHR47481">
    <property type="match status" value="1"/>
</dbReference>
<keyword evidence="2" id="KW-1185">Reference proteome</keyword>
<reference evidence="2" key="1">
    <citation type="journal article" date="2014" name="Proc. Natl. Acad. Sci. U.S.A.">
        <title>Extensive sampling of basidiomycete genomes demonstrates inadequacy of the white-rot/brown-rot paradigm for wood decay fungi.</title>
        <authorList>
            <person name="Riley R."/>
            <person name="Salamov A.A."/>
            <person name="Brown D.W."/>
            <person name="Nagy L.G."/>
            <person name="Floudas D."/>
            <person name="Held B.W."/>
            <person name="Levasseur A."/>
            <person name="Lombard V."/>
            <person name="Morin E."/>
            <person name="Otillar R."/>
            <person name="Lindquist E.A."/>
            <person name="Sun H."/>
            <person name="LaButti K.M."/>
            <person name="Schmutz J."/>
            <person name="Jabbour D."/>
            <person name="Luo H."/>
            <person name="Baker S.E."/>
            <person name="Pisabarro A.G."/>
            <person name="Walton J.D."/>
            <person name="Blanchette R.A."/>
            <person name="Henrissat B."/>
            <person name="Martin F."/>
            <person name="Cullen D."/>
            <person name="Hibbett D.S."/>
            <person name="Grigoriev I.V."/>
        </authorList>
    </citation>
    <scope>NUCLEOTIDE SEQUENCE [LARGE SCALE GENOMIC DNA]</scope>
    <source>
        <strain evidence="2">FD-172 SS1</strain>
    </source>
</reference>
<dbReference type="OrthoDB" id="2961186at2759"/>
<dbReference type="InParanoid" id="A0A067LTV0"/>
<evidence type="ECO:0000313" key="1">
    <source>
        <dbReference type="EMBL" id="KDQ06529.1"/>
    </source>
</evidence>